<sequence length="245" mass="27223">MASSRSKSRREDKQRKQLVKDLYFLIQWTEDADEELFDAVPARDITVPSGKDVLDLIAGDECQASFANTLYPARVVAVGKYTEIKKQQKQKEKEAEENELGSEQGGVDASSGERDALTGNKRESGNEREGGNEKKSEPGSEKEKGNKESEKKESGSEKEKGNEERRGNEKKTKNTTEARQGEKRIQGGGNSDGKFSNGRKRKDTTLKDTGRDSPQKNSSKKKLVGMDVSEAIDKDSKMMETPRTP</sequence>
<name>A0AA35R781_GEOBA</name>
<dbReference type="AlphaFoldDB" id="A0AA35R781"/>
<evidence type="ECO:0000313" key="3">
    <source>
        <dbReference type="Proteomes" id="UP001174909"/>
    </source>
</evidence>
<keyword evidence="3" id="KW-1185">Reference proteome</keyword>
<evidence type="ECO:0000313" key="2">
    <source>
        <dbReference type="EMBL" id="CAI8004876.1"/>
    </source>
</evidence>
<reference evidence="2" key="1">
    <citation type="submission" date="2023-03" db="EMBL/GenBank/DDBJ databases">
        <authorList>
            <person name="Steffen K."/>
            <person name="Cardenas P."/>
        </authorList>
    </citation>
    <scope>NUCLEOTIDE SEQUENCE</scope>
</reference>
<gene>
    <name evidence="2" type="ORF">GBAR_LOCUS4021</name>
</gene>
<dbReference type="EMBL" id="CASHTH010000572">
    <property type="protein sequence ID" value="CAI8004876.1"/>
    <property type="molecule type" value="Genomic_DNA"/>
</dbReference>
<feature type="compositionally biased region" description="Basic and acidic residues" evidence="1">
    <location>
        <begin position="203"/>
        <end position="214"/>
    </location>
</feature>
<evidence type="ECO:0000256" key="1">
    <source>
        <dbReference type="SAM" id="MobiDB-lite"/>
    </source>
</evidence>
<feature type="region of interest" description="Disordered" evidence="1">
    <location>
        <begin position="84"/>
        <end position="245"/>
    </location>
</feature>
<dbReference type="Proteomes" id="UP001174909">
    <property type="component" value="Unassembled WGS sequence"/>
</dbReference>
<feature type="compositionally biased region" description="Basic and acidic residues" evidence="1">
    <location>
        <begin position="111"/>
        <end position="185"/>
    </location>
</feature>
<comment type="caution">
    <text evidence="2">The sequence shown here is derived from an EMBL/GenBank/DDBJ whole genome shotgun (WGS) entry which is preliminary data.</text>
</comment>
<feature type="compositionally biased region" description="Basic and acidic residues" evidence="1">
    <location>
        <begin position="84"/>
        <end position="94"/>
    </location>
</feature>
<protein>
    <submittedName>
        <fullName evidence="2">Uncharacterized protein</fullName>
    </submittedName>
</protein>
<proteinExistence type="predicted"/>
<organism evidence="2 3">
    <name type="scientific">Geodia barretti</name>
    <name type="common">Barrett's horny sponge</name>
    <dbReference type="NCBI Taxonomy" id="519541"/>
    <lineage>
        <taxon>Eukaryota</taxon>
        <taxon>Metazoa</taxon>
        <taxon>Porifera</taxon>
        <taxon>Demospongiae</taxon>
        <taxon>Heteroscleromorpha</taxon>
        <taxon>Tetractinellida</taxon>
        <taxon>Astrophorina</taxon>
        <taxon>Geodiidae</taxon>
        <taxon>Geodia</taxon>
    </lineage>
</organism>
<accession>A0AA35R781</accession>
<feature type="compositionally biased region" description="Basic and acidic residues" evidence="1">
    <location>
        <begin position="231"/>
        <end position="245"/>
    </location>
</feature>